<protein>
    <submittedName>
        <fullName evidence="2">Uncharacterized protein</fullName>
    </submittedName>
</protein>
<reference evidence="2" key="1">
    <citation type="journal article" date="2023" name="G3 (Bethesda)">
        <title>Whole genome assemblies of Zophobas morio and Tenebrio molitor.</title>
        <authorList>
            <person name="Kaur S."/>
            <person name="Stinson S.A."/>
            <person name="diCenzo G.C."/>
        </authorList>
    </citation>
    <scope>NUCLEOTIDE SEQUENCE</scope>
    <source>
        <strain evidence="2">QUZm001</strain>
    </source>
</reference>
<gene>
    <name evidence="2" type="ORF">Zmor_024738</name>
</gene>
<accession>A0AA38I0R0</accession>
<evidence type="ECO:0000313" key="3">
    <source>
        <dbReference type="Proteomes" id="UP001168821"/>
    </source>
</evidence>
<evidence type="ECO:0000313" key="2">
    <source>
        <dbReference type="EMBL" id="KAJ3647208.1"/>
    </source>
</evidence>
<dbReference type="AlphaFoldDB" id="A0AA38I0R0"/>
<sequence>MDTQHTVIPRQPTESEQGRSYHVRCSPTLNAAALVRRGRSARLGDGIGQGREARTAAANGKAAAAAANFERGTGGAGRTPRRALRWRRRKKFEGKMCERRFWARRCREWPSSRSAPCAIRRRGRERLPGAENFREDGKNGGLELEQSWRCMEAEWRRFLEASGTIFVGLGGSRTVLLLYNFGT</sequence>
<organism evidence="2 3">
    <name type="scientific">Zophobas morio</name>
    <dbReference type="NCBI Taxonomy" id="2755281"/>
    <lineage>
        <taxon>Eukaryota</taxon>
        <taxon>Metazoa</taxon>
        <taxon>Ecdysozoa</taxon>
        <taxon>Arthropoda</taxon>
        <taxon>Hexapoda</taxon>
        <taxon>Insecta</taxon>
        <taxon>Pterygota</taxon>
        <taxon>Neoptera</taxon>
        <taxon>Endopterygota</taxon>
        <taxon>Coleoptera</taxon>
        <taxon>Polyphaga</taxon>
        <taxon>Cucujiformia</taxon>
        <taxon>Tenebrionidae</taxon>
        <taxon>Zophobas</taxon>
    </lineage>
</organism>
<proteinExistence type="predicted"/>
<evidence type="ECO:0000256" key="1">
    <source>
        <dbReference type="SAM" id="MobiDB-lite"/>
    </source>
</evidence>
<dbReference type="Proteomes" id="UP001168821">
    <property type="component" value="Unassembled WGS sequence"/>
</dbReference>
<feature type="region of interest" description="Disordered" evidence="1">
    <location>
        <begin position="1"/>
        <end position="20"/>
    </location>
</feature>
<comment type="caution">
    <text evidence="2">The sequence shown here is derived from an EMBL/GenBank/DDBJ whole genome shotgun (WGS) entry which is preliminary data.</text>
</comment>
<name>A0AA38I0R0_9CUCU</name>
<dbReference type="EMBL" id="JALNTZ010000007">
    <property type="protein sequence ID" value="KAJ3647208.1"/>
    <property type="molecule type" value="Genomic_DNA"/>
</dbReference>
<keyword evidence="3" id="KW-1185">Reference proteome</keyword>